<evidence type="ECO:0000256" key="1">
    <source>
        <dbReference type="SAM" id="MobiDB-lite"/>
    </source>
</evidence>
<dbReference type="Proteomes" id="UP001595715">
    <property type="component" value="Unassembled WGS sequence"/>
</dbReference>
<sequence length="74" mass="7930">MPANDADKARLAKSGGVDDGGVGVAAKGRLNMGASRSSPVVRFFFVAFKSIASSEFHRNKGNKRKHVKNEDNKP</sequence>
<evidence type="ECO:0000313" key="3">
    <source>
        <dbReference type="Proteomes" id="UP001595715"/>
    </source>
</evidence>
<gene>
    <name evidence="2" type="ORF">ACFOZ8_14440</name>
</gene>
<dbReference type="EMBL" id="JBHSAM010000026">
    <property type="protein sequence ID" value="MFC4100840.1"/>
    <property type="molecule type" value="Genomic_DNA"/>
</dbReference>
<dbReference type="RefSeq" id="WP_377719492.1">
    <property type="nucleotide sequence ID" value="NZ_JBHSAM010000026.1"/>
</dbReference>
<comment type="caution">
    <text evidence="2">The sequence shown here is derived from an EMBL/GenBank/DDBJ whole genome shotgun (WGS) entry which is preliminary data.</text>
</comment>
<reference evidence="3" key="1">
    <citation type="journal article" date="2019" name="Int. J. Syst. Evol. Microbiol.">
        <title>The Global Catalogue of Microorganisms (GCM) 10K type strain sequencing project: providing services to taxonomists for standard genome sequencing and annotation.</title>
        <authorList>
            <consortium name="The Broad Institute Genomics Platform"/>
            <consortium name="The Broad Institute Genome Sequencing Center for Infectious Disease"/>
            <person name="Wu L."/>
            <person name="Ma J."/>
        </authorList>
    </citation>
    <scope>NUCLEOTIDE SEQUENCE [LARGE SCALE GENOMIC DNA]</scope>
    <source>
        <strain evidence="3">IBRC-M 10987</strain>
    </source>
</reference>
<evidence type="ECO:0000313" key="2">
    <source>
        <dbReference type="EMBL" id="MFC4100840.1"/>
    </source>
</evidence>
<feature type="compositionally biased region" description="Basic and acidic residues" evidence="1">
    <location>
        <begin position="1"/>
        <end position="10"/>
    </location>
</feature>
<accession>A0ABV8K479</accession>
<protein>
    <submittedName>
        <fullName evidence="2">Uncharacterized protein</fullName>
    </submittedName>
</protein>
<proteinExistence type="predicted"/>
<keyword evidence="3" id="KW-1185">Reference proteome</keyword>
<organism evidence="2 3">
    <name type="scientific">Paenibacillus xanthanilyticus</name>
    <dbReference type="NCBI Taxonomy" id="1783531"/>
    <lineage>
        <taxon>Bacteria</taxon>
        <taxon>Bacillati</taxon>
        <taxon>Bacillota</taxon>
        <taxon>Bacilli</taxon>
        <taxon>Bacillales</taxon>
        <taxon>Paenibacillaceae</taxon>
        <taxon>Paenibacillus</taxon>
    </lineage>
</organism>
<name>A0ABV8K479_9BACL</name>
<feature type="region of interest" description="Disordered" evidence="1">
    <location>
        <begin position="1"/>
        <end position="23"/>
    </location>
</feature>